<dbReference type="Pfam" id="PF02771">
    <property type="entry name" value="Acyl-CoA_dh_N"/>
    <property type="match status" value="1"/>
</dbReference>
<evidence type="ECO:0000256" key="5">
    <source>
        <dbReference type="RuleBase" id="RU362125"/>
    </source>
</evidence>
<dbReference type="PIRSF" id="PIRSF016578">
    <property type="entry name" value="HsaA"/>
    <property type="match status" value="1"/>
</dbReference>
<comment type="cofactor">
    <cofactor evidence="1 5">
        <name>FAD</name>
        <dbReference type="ChEBI" id="CHEBI:57692"/>
    </cofactor>
</comment>
<keyword evidence="4 5" id="KW-0274">FAD</keyword>
<keyword evidence="3 5" id="KW-0285">Flavoprotein</keyword>
<dbReference type="PANTHER" id="PTHR43831:SF1">
    <property type="entry name" value="ISOBUTYRYL-COA DEHYDROGENASE, MITOCHONDRIAL"/>
    <property type="match status" value="1"/>
</dbReference>
<organism evidence="9 10">
    <name type="scientific">Bradyrhizobium retamae</name>
    <dbReference type="NCBI Taxonomy" id="1300035"/>
    <lineage>
        <taxon>Bacteria</taxon>
        <taxon>Pseudomonadati</taxon>
        <taxon>Pseudomonadota</taxon>
        <taxon>Alphaproteobacteria</taxon>
        <taxon>Hyphomicrobiales</taxon>
        <taxon>Nitrobacteraceae</taxon>
        <taxon>Bradyrhizobium</taxon>
    </lineage>
</organism>
<evidence type="ECO:0000256" key="3">
    <source>
        <dbReference type="ARBA" id="ARBA00022630"/>
    </source>
</evidence>
<protein>
    <recommendedName>
        <fullName evidence="11">Acyl-CoA dehydrogenase</fullName>
    </recommendedName>
</protein>
<dbReference type="InterPro" id="IPR013786">
    <property type="entry name" value="AcylCoA_DH/ox_N"/>
</dbReference>
<feature type="domain" description="Acyl-CoA oxidase/dehydrogenase middle" evidence="7">
    <location>
        <begin position="121"/>
        <end position="215"/>
    </location>
</feature>
<feature type="domain" description="Acyl-CoA dehydrogenase/oxidase N-terminal" evidence="8">
    <location>
        <begin position="8"/>
        <end position="98"/>
    </location>
</feature>
<sequence length="386" mass="39900">MSRVVMNHETALSNAKEIANHILAPAARQNDKDGRFSSEAVAALGPAGLLGIMLPAEVGGAALGPRTLAAVVATFAEADASAAMVYLMHVCATATIATARQGATVAQTLKDISAGKHLTTLAFSEAGSRSHFWAPVSRAKRNAANVHLTAQKSFVTSAGHAQSYVVSALSPEGKAATDSTLYLVACDTPGLSVAGPWDGLGMRANASAPMILEDCEIAPGLQLTDDGAGFKAMLEVVLPLFNLGTSAVALGLCRAAVAGTASHLNSARFDHLGQTLGESLQTLRAQLATMQIDTDGLAARIDDLVDHLERPRDTTMLRVLESKAAAGEVAIAVTSTAMRVCGGAAFSKHLAIERLFRDAHAGAVMAPTSDVLRDFIGKAILGIPLF</sequence>
<dbReference type="Proteomes" id="UP000052023">
    <property type="component" value="Unassembled WGS sequence"/>
</dbReference>
<dbReference type="SUPFAM" id="SSF56645">
    <property type="entry name" value="Acyl-CoA dehydrogenase NM domain-like"/>
    <property type="match status" value="1"/>
</dbReference>
<comment type="caution">
    <text evidence="9">The sequence shown here is derived from an EMBL/GenBank/DDBJ whole genome shotgun (WGS) entry which is preliminary data.</text>
</comment>
<dbReference type="AlphaFoldDB" id="A0A0R3N8Q9"/>
<keyword evidence="10" id="KW-1185">Reference proteome</keyword>
<evidence type="ECO:0000256" key="4">
    <source>
        <dbReference type="ARBA" id="ARBA00022827"/>
    </source>
</evidence>
<evidence type="ECO:0008006" key="11">
    <source>
        <dbReference type="Google" id="ProtNLM"/>
    </source>
</evidence>
<dbReference type="InterPro" id="IPR036250">
    <property type="entry name" value="AcylCo_DH-like_C"/>
</dbReference>
<dbReference type="GO" id="GO:0016627">
    <property type="term" value="F:oxidoreductase activity, acting on the CH-CH group of donors"/>
    <property type="evidence" value="ECO:0007669"/>
    <property type="project" value="InterPro"/>
</dbReference>
<dbReference type="SUPFAM" id="SSF47203">
    <property type="entry name" value="Acyl-CoA dehydrogenase C-terminal domain-like"/>
    <property type="match status" value="1"/>
</dbReference>
<keyword evidence="5" id="KW-0560">Oxidoreductase</keyword>
<gene>
    <name evidence="9" type="ORF">CQ13_21220</name>
</gene>
<evidence type="ECO:0000313" key="9">
    <source>
        <dbReference type="EMBL" id="KRR28526.1"/>
    </source>
</evidence>
<name>A0A0R3N8Q9_9BRAD</name>
<dbReference type="InterPro" id="IPR006091">
    <property type="entry name" value="Acyl-CoA_Oxase/DH_mid-dom"/>
</dbReference>
<dbReference type="Pfam" id="PF00441">
    <property type="entry name" value="Acyl-CoA_dh_1"/>
    <property type="match status" value="1"/>
</dbReference>
<dbReference type="Pfam" id="PF02770">
    <property type="entry name" value="Acyl-CoA_dh_M"/>
    <property type="match status" value="1"/>
</dbReference>
<dbReference type="PANTHER" id="PTHR43831">
    <property type="entry name" value="ISOBUTYRYL-COA DEHYDROGENASE"/>
    <property type="match status" value="1"/>
</dbReference>
<evidence type="ECO:0000259" key="8">
    <source>
        <dbReference type="Pfam" id="PF02771"/>
    </source>
</evidence>
<evidence type="ECO:0000256" key="2">
    <source>
        <dbReference type="ARBA" id="ARBA00009347"/>
    </source>
</evidence>
<dbReference type="Gene3D" id="2.40.110.10">
    <property type="entry name" value="Butyryl-CoA Dehydrogenase, subunit A, domain 2"/>
    <property type="match status" value="1"/>
</dbReference>
<dbReference type="Gene3D" id="1.20.140.10">
    <property type="entry name" value="Butyryl-CoA Dehydrogenase, subunit A, domain 3"/>
    <property type="match status" value="1"/>
</dbReference>
<proteinExistence type="inferred from homology"/>
<evidence type="ECO:0000259" key="7">
    <source>
        <dbReference type="Pfam" id="PF02770"/>
    </source>
</evidence>
<evidence type="ECO:0000259" key="6">
    <source>
        <dbReference type="Pfam" id="PF00441"/>
    </source>
</evidence>
<evidence type="ECO:0000313" key="10">
    <source>
        <dbReference type="Proteomes" id="UP000052023"/>
    </source>
</evidence>
<accession>A0A0R3N8Q9</accession>
<dbReference type="InterPro" id="IPR052547">
    <property type="entry name" value="Mito_Isobutyryl-CoADH"/>
</dbReference>
<dbReference type="InterPro" id="IPR046373">
    <property type="entry name" value="Acyl-CoA_Oxase/DH_mid-dom_sf"/>
</dbReference>
<reference evidence="9 10" key="1">
    <citation type="submission" date="2014-03" db="EMBL/GenBank/DDBJ databases">
        <title>Bradyrhizobium valentinum sp. nov., isolated from effective nodules of Lupinus mariae-josephae, a lupine endemic of basic-lime soils in Eastern Spain.</title>
        <authorList>
            <person name="Duran D."/>
            <person name="Rey L."/>
            <person name="Navarro A."/>
            <person name="Busquets A."/>
            <person name="Imperial J."/>
            <person name="Ruiz-Argueso T."/>
        </authorList>
    </citation>
    <scope>NUCLEOTIDE SEQUENCE [LARGE SCALE GENOMIC DNA]</scope>
    <source>
        <strain evidence="9 10">Ro19</strain>
    </source>
</reference>
<evidence type="ECO:0000256" key="1">
    <source>
        <dbReference type="ARBA" id="ARBA00001974"/>
    </source>
</evidence>
<dbReference type="Gene3D" id="1.10.540.10">
    <property type="entry name" value="Acyl-CoA dehydrogenase/oxidase, N-terminal domain"/>
    <property type="match status" value="1"/>
</dbReference>
<dbReference type="InterPro" id="IPR037069">
    <property type="entry name" value="AcylCoA_DH/ox_N_sf"/>
</dbReference>
<dbReference type="GO" id="GO:0050660">
    <property type="term" value="F:flavin adenine dinucleotide binding"/>
    <property type="evidence" value="ECO:0007669"/>
    <property type="project" value="InterPro"/>
</dbReference>
<feature type="domain" description="Acyl-CoA dehydrogenase/oxidase C-terminal" evidence="6">
    <location>
        <begin position="228"/>
        <end position="381"/>
    </location>
</feature>
<dbReference type="InterPro" id="IPR009100">
    <property type="entry name" value="AcylCoA_DH/oxidase_NM_dom_sf"/>
</dbReference>
<comment type="similarity">
    <text evidence="2 5">Belongs to the acyl-CoA dehydrogenase family.</text>
</comment>
<dbReference type="InterPro" id="IPR009075">
    <property type="entry name" value="AcylCo_DH/oxidase_C"/>
</dbReference>
<dbReference type="EMBL" id="LLYA01000090">
    <property type="protein sequence ID" value="KRR28526.1"/>
    <property type="molecule type" value="Genomic_DNA"/>
</dbReference>